<name>I3S5W8_LOTJA</name>
<protein>
    <submittedName>
        <fullName evidence="1">Uncharacterized protein</fullName>
    </submittedName>
</protein>
<reference evidence="1" key="1">
    <citation type="submission" date="2012-05" db="EMBL/GenBank/DDBJ databases">
        <authorList>
            <person name="Krishnakumar V."/>
            <person name="Cheung F."/>
            <person name="Xiao Y."/>
            <person name="Chan A."/>
            <person name="Moskal W.A."/>
            <person name="Town C.D."/>
        </authorList>
    </citation>
    <scope>NUCLEOTIDE SEQUENCE</scope>
</reference>
<organism evidence="1">
    <name type="scientific">Lotus japonicus</name>
    <name type="common">Lotus corniculatus var. japonicus</name>
    <dbReference type="NCBI Taxonomy" id="34305"/>
    <lineage>
        <taxon>Eukaryota</taxon>
        <taxon>Viridiplantae</taxon>
        <taxon>Streptophyta</taxon>
        <taxon>Embryophyta</taxon>
        <taxon>Tracheophyta</taxon>
        <taxon>Spermatophyta</taxon>
        <taxon>Magnoliopsida</taxon>
        <taxon>eudicotyledons</taxon>
        <taxon>Gunneridae</taxon>
        <taxon>Pentapetalae</taxon>
        <taxon>rosids</taxon>
        <taxon>fabids</taxon>
        <taxon>Fabales</taxon>
        <taxon>Fabaceae</taxon>
        <taxon>Papilionoideae</taxon>
        <taxon>50 kb inversion clade</taxon>
        <taxon>NPAAA clade</taxon>
        <taxon>Hologalegina</taxon>
        <taxon>robinioid clade</taxon>
        <taxon>Loteae</taxon>
        <taxon>Lotus</taxon>
    </lineage>
</organism>
<dbReference type="EMBL" id="BT135865">
    <property type="protein sequence ID" value="AFK35660.1"/>
    <property type="molecule type" value="mRNA"/>
</dbReference>
<accession>I3S5W8</accession>
<proteinExistence type="evidence at transcript level"/>
<sequence length="69" mass="7568">MDFSPGFHPAGRTSSGFSCTYCKAWSVLLVSSTLLPIPRLLMVECWITPSLSIMNNPLNAIPWSGIRTP</sequence>
<evidence type="ECO:0000313" key="1">
    <source>
        <dbReference type="EMBL" id="AFK35660.1"/>
    </source>
</evidence>
<dbReference type="AlphaFoldDB" id="I3S5W8"/>